<keyword evidence="3" id="KW-1185">Reference proteome</keyword>
<dbReference type="Proteomes" id="UP000285120">
    <property type="component" value="Unassembled WGS sequence"/>
</dbReference>
<protein>
    <recommendedName>
        <fullName evidence="4">SurA-like protein</fullName>
    </recommendedName>
</protein>
<dbReference type="RefSeq" id="WP_120191826.1">
    <property type="nucleotide sequence ID" value="NZ_RAPK01000006.1"/>
</dbReference>
<organism evidence="2 3">
    <name type="scientific">Sinobaca qinghaiensis</name>
    <dbReference type="NCBI Taxonomy" id="342944"/>
    <lineage>
        <taxon>Bacteria</taxon>
        <taxon>Bacillati</taxon>
        <taxon>Bacillota</taxon>
        <taxon>Bacilli</taxon>
        <taxon>Bacillales</taxon>
        <taxon>Sporolactobacillaceae</taxon>
        <taxon>Sinobaca</taxon>
    </lineage>
</organism>
<sequence>MNNQWMIAAAMGFAIGTSGVLPAQAAGAADQSAALEGREVDDTLAFQWQTALKQIASQYNIDVENKARLDVVEEIEAAVLKQAASQYNITTAQKEPLDVIKDIQSIQLKQAADVLNIEVKGKTQDDIVGEIMDHHEIEAEAKGLFPFISYFAV</sequence>
<evidence type="ECO:0000256" key="1">
    <source>
        <dbReference type="SAM" id="SignalP"/>
    </source>
</evidence>
<proteinExistence type="predicted"/>
<gene>
    <name evidence="2" type="ORF">ATL39_0638</name>
</gene>
<feature type="signal peptide" evidence="1">
    <location>
        <begin position="1"/>
        <end position="25"/>
    </location>
</feature>
<keyword evidence="1" id="KW-0732">Signal</keyword>
<dbReference type="AlphaFoldDB" id="A0A419V8K8"/>
<comment type="caution">
    <text evidence="2">The sequence shown here is derived from an EMBL/GenBank/DDBJ whole genome shotgun (WGS) entry which is preliminary data.</text>
</comment>
<evidence type="ECO:0000313" key="3">
    <source>
        <dbReference type="Proteomes" id="UP000285120"/>
    </source>
</evidence>
<evidence type="ECO:0000313" key="2">
    <source>
        <dbReference type="EMBL" id="RKD76421.1"/>
    </source>
</evidence>
<feature type="chain" id="PRO_5019148351" description="SurA-like protein" evidence="1">
    <location>
        <begin position="26"/>
        <end position="153"/>
    </location>
</feature>
<evidence type="ECO:0008006" key="4">
    <source>
        <dbReference type="Google" id="ProtNLM"/>
    </source>
</evidence>
<reference evidence="2 3" key="1">
    <citation type="submission" date="2018-09" db="EMBL/GenBank/DDBJ databases">
        <title>Genomic Encyclopedia of Archaeal and Bacterial Type Strains, Phase II (KMG-II): from individual species to whole genera.</title>
        <authorList>
            <person name="Goeker M."/>
        </authorList>
    </citation>
    <scope>NUCLEOTIDE SEQUENCE [LARGE SCALE GENOMIC DNA]</scope>
    <source>
        <strain evidence="2 3">DSM 17008</strain>
    </source>
</reference>
<accession>A0A419V8K8</accession>
<dbReference type="EMBL" id="RAPK01000006">
    <property type="protein sequence ID" value="RKD76421.1"/>
    <property type="molecule type" value="Genomic_DNA"/>
</dbReference>
<name>A0A419V8K8_9BACL</name>